<reference evidence="8 9" key="1">
    <citation type="submission" date="2022-05" db="EMBL/GenBank/DDBJ databases">
        <authorList>
            <person name="Park J.-S."/>
        </authorList>
    </citation>
    <scope>NUCLEOTIDE SEQUENCE [LARGE SCALE GENOMIC DNA]</scope>
    <source>
        <strain evidence="8 9">2012CJ35-5</strain>
    </source>
</reference>
<comment type="similarity">
    <text evidence="1">Belongs to the GHMP kinase family. GalK subfamily.</text>
</comment>
<dbReference type="SUPFAM" id="SSF54211">
    <property type="entry name" value="Ribosomal protein S5 domain 2-like"/>
    <property type="match status" value="1"/>
</dbReference>
<proteinExistence type="inferred from homology"/>
<dbReference type="GO" id="GO:0016301">
    <property type="term" value="F:kinase activity"/>
    <property type="evidence" value="ECO:0007669"/>
    <property type="project" value="UniProtKB-KW"/>
</dbReference>
<dbReference type="SUPFAM" id="SSF55060">
    <property type="entry name" value="GHMP Kinase, C-terminal domain"/>
    <property type="match status" value="1"/>
</dbReference>
<dbReference type="PANTHER" id="PTHR10457">
    <property type="entry name" value="MEVALONATE KINASE/GALACTOKINASE"/>
    <property type="match status" value="1"/>
</dbReference>
<dbReference type="InterPro" id="IPR006204">
    <property type="entry name" value="GHMP_kinase_N_dom"/>
</dbReference>
<dbReference type="Pfam" id="PF08544">
    <property type="entry name" value="GHMP_kinases_C"/>
    <property type="match status" value="1"/>
</dbReference>
<gene>
    <name evidence="8" type="ORF">M3P19_14445</name>
</gene>
<dbReference type="InterPro" id="IPR036554">
    <property type="entry name" value="GHMP_kinase_C_sf"/>
</dbReference>
<feature type="domain" description="GHMP kinase C-terminal" evidence="7">
    <location>
        <begin position="267"/>
        <end position="337"/>
    </location>
</feature>
<keyword evidence="5" id="KW-0299">Galactose metabolism</keyword>
<evidence type="ECO:0000256" key="5">
    <source>
        <dbReference type="ARBA" id="ARBA00023144"/>
    </source>
</evidence>
<organism evidence="8 9">
    <name type="scientific">Flagellimonas spongiicola</name>
    <dbReference type="NCBI Taxonomy" id="2942208"/>
    <lineage>
        <taxon>Bacteria</taxon>
        <taxon>Pseudomonadati</taxon>
        <taxon>Bacteroidota</taxon>
        <taxon>Flavobacteriia</taxon>
        <taxon>Flavobacteriales</taxon>
        <taxon>Flavobacteriaceae</taxon>
        <taxon>Flagellimonas</taxon>
    </lineage>
</organism>
<protein>
    <submittedName>
        <fullName evidence="8">GHMP kinase</fullName>
    </submittedName>
</protein>
<keyword evidence="5" id="KW-0119">Carbohydrate metabolism</keyword>
<evidence type="ECO:0000256" key="3">
    <source>
        <dbReference type="ARBA" id="ARBA00022777"/>
    </source>
</evidence>
<dbReference type="InterPro" id="IPR006206">
    <property type="entry name" value="Mevalonate/galactokinase"/>
</dbReference>
<dbReference type="RefSeq" id="WP_249658401.1">
    <property type="nucleotide sequence ID" value="NZ_JAMFMA010000003.1"/>
</dbReference>
<dbReference type="InterPro" id="IPR013750">
    <property type="entry name" value="GHMP_kinase_C_dom"/>
</dbReference>
<evidence type="ECO:0000259" key="7">
    <source>
        <dbReference type="Pfam" id="PF08544"/>
    </source>
</evidence>
<evidence type="ECO:0000313" key="9">
    <source>
        <dbReference type="Proteomes" id="UP001203607"/>
    </source>
</evidence>
<dbReference type="PIRSF" id="PIRSF000530">
    <property type="entry name" value="Galactokinase"/>
    <property type="match status" value="1"/>
</dbReference>
<dbReference type="PANTHER" id="PTHR10457:SF7">
    <property type="entry name" value="GALACTOKINASE-RELATED"/>
    <property type="match status" value="1"/>
</dbReference>
<accession>A0ABT0PV17</accession>
<dbReference type="InterPro" id="IPR020568">
    <property type="entry name" value="Ribosomal_Su5_D2-typ_SF"/>
</dbReference>
<evidence type="ECO:0000256" key="1">
    <source>
        <dbReference type="ARBA" id="ARBA00006566"/>
    </source>
</evidence>
<dbReference type="Gene3D" id="3.30.70.890">
    <property type="entry name" value="GHMP kinase, C-terminal domain"/>
    <property type="match status" value="1"/>
</dbReference>
<dbReference type="Proteomes" id="UP001203607">
    <property type="component" value="Unassembled WGS sequence"/>
</dbReference>
<dbReference type="InterPro" id="IPR014721">
    <property type="entry name" value="Ribsml_uS5_D2-typ_fold_subgr"/>
</dbReference>
<keyword evidence="3 8" id="KW-0808">Transferase</keyword>
<sequence>MINISVPARICFFGDHQDYLGLPVIAGAIDRYFHVHAKTNNSSSFDIFLKDLDKRIKIDLNDSLDNIQENDYVRSVMSILKKNGMEFIQGYDLEIYSTIPVNAGLSSSSALIVSWIRFLLQSQQFPGKPDNKQIGQWAYEAEVLFFNQPGGLMDQYSIAQGGLLFIDTESGESEALNPKLGTLVVAESGLAKKTLSVLKNARVYAQNAIQAVQGQYPDFEILNATESDYERYKHLVPEKYLKHWYAAVLNFHITKCAKTELSGKNPNTKLLGDLMNQHQAILQNQIQNTPIEMQQMMEAAIAAGALGAKIIGSGGGGCMVAMVEEHTKQNVIEAFLNSGAKAAYPVNITEVS</sequence>
<evidence type="ECO:0000256" key="2">
    <source>
        <dbReference type="ARBA" id="ARBA00022741"/>
    </source>
</evidence>
<dbReference type="InterPro" id="IPR000705">
    <property type="entry name" value="Galactokinase"/>
</dbReference>
<evidence type="ECO:0000313" key="8">
    <source>
        <dbReference type="EMBL" id="MCL6275217.1"/>
    </source>
</evidence>
<evidence type="ECO:0000259" key="6">
    <source>
        <dbReference type="Pfam" id="PF00288"/>
    </source>
</evidence>
<evidence type="ECO:0000256" key="4">
    <source>
        <dbReference type="ARBA" id="ARBA00022840"/>
    </source>
</evidence>
<dbReference type="Pfam" id="PF00288">
    <property type="entry name" value="GHMP_kinases_N"/>
    <property type="match status" value="1"/>
</dbReference>
<comment type="caution">
    <text evidence="8">The sequence shown here is derived from an EMBL/GenBank/DDBJ whole genome shotgun (WGS) entry which is preliminary data.</text>
</comment>
<name>A0ABT0PV17_9FLAO</name>
<dbReference type="EMBL" id="JAMFMA010000003">
    <property type="protein sequence ID" value="MCL6275217.1"/>
    <property type="molecule type" value="Genomic_DNA"/>
</dbReference>
<keyword evidence="3 8" id="KW-0418">Kinase</keyword>
<dbReference type="Gene3D" id="3.30.230.10">
    <property type="match status" value="1"/>
</dbReference>
<dbReference type="PRINTS" id="PR00473">
    <property type="entry name" value="GALCTOKINASE"/>
</dbReference>
<keyword evidence="2" id="KW-0547">Nucleotide-binding</keyword>
<feature type="domain" description="GHMP kinase N-terminal" evidence="6">
    <location>
        <begin position="72"/>
        <end position="162"/>
    </location>
</feature>
<keyword evidence="4" id="KW-0067">ATP-binding</keyword>
<dbReference type="PRINTS" id="PR00959">
    <property type="entry name" value="MEVGALKINASE"/>
</dbReference>
<keyword evidence="9" id="KW-1185">Reference proteome</keyword>